<keyword evidence="2" id="KW-1185">Reference proteome</keyword>
<accession>A0AA38TQ52</accession>
<organism evidence="1 2">
    <name type="scientific">Centaurea solstitialis</name>
    <name type="common">yellow star-thistle</name>
    <dbReference type="NCBI Taxonomy" id="347529"/>
    <lineage>
        <taxon>Eukaryota</taxon>
        <taxon>Viridiplantae</taxon>
        <taxon>Streptophyta</taxon>
        <taxon>Embryophyta</taxon>
        <taxon>Tracheophyta</taxon>
        <taxon>Spermatophyta</taxon>
        <taxon>Magnoliopsida</taxon>
        <taxon>eudicotyledons</taxon>
        <taxon>Gunneridae</taxon>
        <taxon>Pentapetalae</taxon>
        <taxon>asterids</taxon>
        <taxon>campanulids</taxon>
        <taxon>Asterales</taxon>
        <taxon>Asteraceae</taxon>
        <taxon>Carduoideae</taxon>
        <taxon>Cardueae</taxon>
        <taxon>Centaureinae</taxon>
        <taxon>Centaurea</taxon>
    </lineage>
</organism>
<comment type="caution">
    <text evidence="1">The sequence shown here is derived from an EMBL/GenBank/DDBJ whole genome shotgun (WGS) entry which is preliminary data.</text>
</comment>
<protein>
    <submittedName>
        <fullName evidence="1">Uncharacterized protein</fullName>
    </submittedName>
</protein>
<dbReference type="Proteomes" id="UP001172457">
    <property type="component" value="Chromosome 1"/>
</dbReference>
<proteinExistence type="predicted"/>
<evidence type="ECO:0000313" key="1">
    <source>
        <dbReference type="EMBL" id="KAJ9565005.1"/>
    </source>
</evidence>
<reference evidence="1" key="1">
    <citation type="submission" date="2023-03" db="EMBL/GenBank/DDBJ databases">
        <title>Chromosome-scale reference genome and RAD-based genetic map of yellow starthistle (Centaurea solstitialis) reveal putative structural variation and QTLs associated with invader traits.</title>
        <authorList>
            <person name="Reatini B."/>
            <person name="Cang F.A."/>
            <person name="Jiang Q."/>
            <person name="Mckibben M.T.W."/>
            <person name="Barker M.S."/>
            <person name="Rieseberg L.H."/>
            <person name="Dlugosch K.M."/>
        </authorList>
    </citation>
    <scope>NUCLEOTIDE SEQUENCE</scope>
    <source>
        <strain evidence="1">CAN-66</strain>
        <tissue evidence="1">Leaf</tissue>
    </source>
</reference>
<dbReference type="AlphaFoldDB" id="A0AA38TQ52"/>
<sequence>MDDCDGIGALRYQPVLDLLDAIREKIMKRFDKKRRGVKKGMAHWFPWPRVIPITSLRSQVRALQGTFPQVNLGELWCWKGRRLWAARVT</sequence>
<name>A0AA38TQ52_9ASTR</name>
<evidence type="ECO:0000313" key="2">
    <source>
        <dbReference type="Proteomes" id="UP001172457"/>
    </source>
</evidence>
<gene>
    <name evidence="1" type="ORF">OSB04_000971</name>
</gene>
<dbReference type="EMBL" id="JARYMX010000001">
    <property type="protein sequence ID" value="KAJ9565005.1"/>
    <property type="molecule type" value="Genomic_DNA"/>
</dbReference>